<accession>A0A9X1TH22</accession>
<dbReference type="InterPro" id="IPR051535">
    <property type="entry name" value="Siderophore_ABC-ATPase"/>
</dbReference>
<evidence type="ECO:0000256" key="2">
    <source>
        <dbReference type="ARBA" id="ARBA00022448"/>
    </source>
</evidence>
<evidence type="ECO:0000256" key="3">
    <source>
        <dbReference type="ARBA" id="ARBA00022475"/>
    </source>
</evidence>
<dbReference type="InterPro" id="IPR003593">
    <property type="entry name" value="AAA+_ATPase"/>
</dbReference>
<keyword evidence="5" id="KW-0408">Iron</keyword>
<reference evidence="9" key="1">
    <citation type="submission" date="2021-12" db="EMBL/GenBank/DDBJ databases">
        <title>Novel species in genus Dyadobacter.</title>
        <authorList>
            <person name="Ma C."/>
        </authorList>
    </citation>
    <scope>NUCLEOTIDE SEQUENCE</scope>
    <source>
        <strain evidence="9">LJ419</strain>
    </source>
</reference>
<dbReference type="RefSeq" id="WP_234657625.1">
    <property type="nucleotide sequence ID" value="NZ_CP094997.1"/>
</dbReference>
<evidence type="ECO:0000256" key="1">
    <source>
        <dbReference type="ARBA" id="ARBA00004202"/>
    </source>
</evidence>
<dbReference type="SMART" id="SM00382">
    <property type="entry name" value="AAA"/>
    <property type="match status" value="1"/>
</dbReference>
<evidence type="ECO:0000313" key="9">
    <source>
        <dbReference type="EMBL" id="MCF0064677.1"/>
    </source>
</evidence>
<name>A0A9X1TH22_9BACT</name>
<evidence type="ECO:0000313" key="10">
    <source>
        <dbReference type="Proteomes" id="UP001139000"/>
    </source>
</evidence>
<dbReference type="GO" id="GO:0006826">
    <property type="term" value="P:iron ion transport"/>
    <property type="evidence" value="ECO:0007669"/>
    <property type="project" value="UniProtKB-KW"/>
</dbReference>
<protein>
    <submittedName>
        <fullName evidence="9">AAA family ATPase</fullName>
    </submittedName>
</protein>
<dbReference type="InterPro" id="IPR027417">
    <property type="entry name" value="P-loop_NTPase"/>
</dbReference>
<evidence type="ECO:0000259" key="8">
    <source>
        <dbReference type="SMART" id="SM00382"/>
    </source>
</evidence>
<keyword evidence="2" id="KW-0813">Transport</keyword>
<comment type="caution">
    <text evidence="9">The sequence shown here is derived from an EMBL/GenBank/DDBJ whole genome shotgun (WGS) entry which is preliminary data.</text>
</comment>
<keyword evidence="10" id="KW-1185">Reference proteome</keyword>
<organism evidence="9 10">
    <name type="scientific">Dyadobacter chenwenxiniae</name>
    <dbReference type="NCBI Taxonomy" id="2906456"/>
    <lineage>
        <taxon>Bacteria</taxon>
        <taxon>Pseudomonadati</taxon>
        <taxon>Bacteroidota</taxon>
        <taxon>Cytophagia</taxon>
        <taxon>Cytophagales</taxon>
        <taxon>Spirosomataceae</taxon>
        <taxon>Dyadobacter</taxon>
    </lineage>
</organism>
<keyword evidence="6" id="KW-0406">Ion transport</keyword>
<keyword evidence="4" id="KW-0410">Iron transport</keyword>
<feature type="domain" description="AAA+ ATPase" evidence="8">
    <location>
        <begin position="39"/>
        <end position="208"/>
    </location>
</feature>
<dbReference type="GO" id="GO:0005886">
    <property type="term" value="C:plasma membrane"/>
    <property type="evidence" value="ECO:0007669"/>
    <property type="project" value="UniProtKB-SubCell"/>
</dbReference>
<dbReference type="PANTHER" id="PTHR42771:SF2">
    <property type="entry name" value="IRON(3+)-HYDROXAMATE IMPORT ATP-BINDING PROTEIN FHUC"/>
    <property type="match status" value="1"/>
</dbReference>
<dbReference type="Proteomes" id="UP001139000">
    <property type="component" value="Unassembled WGS sequence"/>
</dbReference>
<keyword evidence="7" id="KW-0472">Membrane</keyword>
<gene>
    <name evidence="9" type="ORF">LXM26_24415</name>
</gene>
<dbReference type="GO" id="GO:0016887">
    <property type="term" value="F:ATP hydrolysis activity"/>
    <property type="evidence" value="ECO:0007669"/>
    <property type="project" value="InterPro"/>
</dbReference>
<dbReference type="Pfam" id="PF13476">
    <property type="entry name" value="AAA_23"/>
    <property type="match status" value="1"/>
</dbReference>
<proteinExistence type="predicted"/>
<sequence>MESKPYLREVQLMRDGVSSFDKYPFNIAAIKSLSSLHFHPDVTFIVGENGSGKSTLIEAIALGLGFSIEGGPKSVQATTHDNASGLFEYLKLVRSYKLPKDYFFLRAESFYNVATYMEELKDPNYLKGYGGSLHGRSHGEAFLAVLTKKLKGGGLYIFDEPEAALSASRQMTALVAIDELVQKQSQLIIATHSPILLAYPHAVIYQLDENGITKMAYEDTAQYQVTKGFLDDYKRMLSILLDRPQ</sequence>
<dbReference type="PANTHER" id="PTHR42771">
    <property type="entry name" value="IRON(3+)-HYDROXAMATE IMPORT ATP-BINDING PROTEIN FHUC"/>
    <property type="match status" value="1"/>
</dbReference>
<keyword evidence="3" id="KW-1003">Cell membrane</keyword>
<evidence type="ECO:0000256" key="7">
    <source>
        <dbReference type="ARBA" id="ARBA00023136"/>
    </source>
</evidence>
<dbReference type="AlphaFoldDB" id="A0A9X1TH22"/>
<evidence type="ECO:0000256" key="5">
    <source>
        <dbReference type="ARBA" id="ARBA00023004"/>
    </source>
</evidence>
<evidence type="ECO:0000256" key="4">
    <source>
        <dbReference type="ARBA" id="ARBA00022496"/>
    </source>
</evidence>
<dbReference type="SUPFAM" id="SSF52540">
    <property type="entry name" value="P-loop containing nucleoside triphosphate hydrolases"/>
    <property type="match status" value="1"/>
</dbReference>
<evidence type="ECO:0000256" key="6">
    <source>
        <dbReference type="ARBA" id="ARBA00023065"/>
    </source>
</evidence>
<dbReference type="EMBL" id="JAJTTC010000008">
    <property type="protein sequence ID" value="MCF0064677.1"/>
    <property type="molecule type" value="Genomic_DNA"/>
</dbReference>
<comment type="subcellular location">
    <subcellularLocation>
        <location evidence="1">Cell membrane</location>
        <topology evidence="1">Peripheral membrane protein</topology>
    </subcellularLocation>
</comment>
<dbReference type="Gene3D" id="3.40.50.300">
    <property type="entry name" value="P-loop containing nucleotide triphosphate hydrolases"/>
    <property type="match status" value="2"/>
</dbReference>
<dbReference type="InterPro" id="IPR038729">
    <property type="entry name" value="Rad50/SbcC_AAA"/>
</dbReference>
<dbReference type="GO" id="GO:0006302">
    <property type="term" value="P:double-strand break repair"/>
    <property type="evidence" value="ECO:0007669"/>
    <property type="project" value="InterPro"/>
</dbReference>